<name>A0A1S3A352_ERIEU</name>
<dbReference type="GeneID" id="103118351"/>
<dbReference type="GO" id="GO:0045095">
    <property type="term" value="C:keratin filament"/>
    <property type="evidence" value="ECO:0007669"/>
    <property type="project" value="UniProtKB-UniRule"/>
</dbReference>
<dbReference type="STRING" id="9365.ENSEEUP00000005255"/>
<evidence type="ECO:0000313" key="7">
    <source>
        <dbReference type="RefSeq" id="XP_007528627.1"/>
    </source>
</evidence>
<evidence type="ECO:0000256" key="1">
    <source>
        <dbReference type="ARBA" id="ARBA00011662"/>
    </source>
</evidence>
<dbReference type="InterPro" id="IPR007659">
    <property type="entry name" value="Keratin_matx"/>
</dbReference>
<evidence type="ECO:0000313" key="6">
    <source>
        <dbReference type="Proteomes" id="UP001652624"/>
    </source>
</evidence>
<evidence type="ECO:0000256" key="4">
    <source>
        <dbReference type="ARBA" id="ARBA00034495"/>
    </source>
</evidence>
<gene>
    <name evidence="7" type="primary">LOC103118351</name>
</gene>
<proteinExistence type="inferred from homology"/>
<dbReference type="PANTHER" id="PTHR23260:SF7">
    <property type="entry name" value="KERATIN-ASSOCIATED PROTEIN 26-1"/>
    <property type="match status" value="1"/>
</dbReference>
<dbReference type="OrthoDB" id="9617029at2759"/>
<organism evidence="6 7">
    <name type="scientific">Erinaceus europaeus</name>
    <name type="common">Western European hedgehog</name>
    <dbReference type="NCBI Taxonomy" id="9365"/>
    <lineage>
        <taxon>Eukaryota</taxon>
        <taxon>Metazoa</taxon>
        <taxon>Chordata</taxon>
        <taxon>Craniata</taxon>
        <taxon>Vertebrata</taxon>
        <taxon>Euteleostomi</taxon>
        <taxon>Mammalia</taxon>
        <taxon>Eutheria</taxon>
        <taxon>Laurasiatheria</taxon>
        <taxon>Eulipotyphla</taxon>
        <taxon>Erinaceidae</taxon>
        <taxon>Erinaceinae</taxon>
        <taxon>Erinaceus</taxon>
    </lineage>
</organism>
<dbReference type="RefSeq" id="XP_007528627.1">
    <property type="nucleotide sequence ID" value="XM_007528565.2"/>
</dbReference>
<comment type="function">
    <text evidence="5">In the hair cortex, hair keratin intermediate filaments are embedded in an interfilamentous matrix, consisting of hair keratin-associated proteins (KRTAP), which are essential for the formation of a rigid and resistant hair shaft through their extensive disulfide bond cross-linking with abundant cysteine residues of hair keratins. The matrix proteins include the high-sulfur and high-glycine-tyrosine keratins.</text>
</comment>
<evidence type="ECO:0000256" key="3">
    <source>
        <dbReference type="ARBA" id="ARBA00022744"/>
    </source>
</evidence>
<protein>
    <recommendedName>
        <fullName evidence="5">Keratin-associated protein</fullName>
    </recommendedName>
</protein>
<comment type="similarity">
    <text evidence="4 5">Belongs to the PMG family.</text>
</comment>
<dbReference type="GO" id="GO:0005198">
    <property type="term" value="F:structural molecule activity"/>
    <property type="evidence" value="ECO:0007669"/>
    <property type="project" value="InterPro"/>
</dbReference>
<evidence type="ECO:0000256" key="5">
    <source>
        <dbReference type="RuleBase" id="RU369044"/>
    </source>
</evidence>
<dbReference type="Proteomes" id="UP001652624">
    <property type="component" value="Chromosome 9"/>
</dbReference>
<keyword evidence="6" id="KW-1185">Reference proteome</keyword>
<dbReference type="InParanoid" id="A0A1S3A352"/>
<reference evidence="7" key="1">
    <citation type="submission" date="2025-08" db="UniProtKB">
        <authorList>
            <consortium name="RefSeq"/>
        </authorList>
    </citation>
    <scope>IDENTIFICATION</scope>
</reference>
<dbReference type="Pfam" id="PF05287">
    <property type="entry name" value="PMG"/>
    <property type="match status" value="1"/>
</dbReference>
<dbReference type="InterPro" id="IPR007951">
    <property type="entry name" value="KRTAP_PMG"/>
</dbReference>
<dbReference type="PANTHER" id="PTHR23260">
    <property type="entry name" value="KERATIN ASSOCIATED PROTEIN 3-3-RELATED"/>
    <property type="match status" value="1"/>
</dbReference>
<dbReference type="AlphaFoldDB" id="A0A1S3A352"/>
<sequence length="184" mass="20266">MSCSNYCSGNCSMGSLRHPCHTPLPSSMNFCSTDISGGNMVYLPSSCQDPRTWNLDNRQENHGELVNRQPGNCEPSNWENSYYPPIPCYVPRPCQGGNFLPTSYISSSCLPVSSRPLNFVSSSCRPQNVFTYGYRPVSCVPCGPQPLTVVSSSLRPVRPISRGCQPVTHMYNSCRPYCSAFGSQ</sequence>
<keyword evidence="2" id="KW-0677">Repeat</keyword>
<comment type="subunit">
    <text evidence="1 5">Interacts with hair keratins.</text>
</comment>
<accession>A0A1S3A352</accession>
<keyword evidence="3 5" id="KW-0416">Keratin</keyword>
<dbReference type="eggNOG" id="ENOG502SVJ1">
    <property type="taxonomic scope" value="Eukaryota"/>
</dbReference>
<dbReference type="GO" id="GO:0005829">
    <property type="term" value="C:cytosol"/>
    <property type="evidence" value="ECO:0007669"/>
    <property type="project" value="UniProtKB-ARBA"/>
</dbReference>
<evidence type="ECO:0000256" key="2">
    <source>
        <dbReference type="ARBA" id="ARBA00022737"/>
    </source>
</evidence>